<reference evidence="2" key="1">
    <citation type="submission" date="2015-03" db="EMBL/GenBank/DDBJ databases">
        <authorList>
            <person name="Nijsse Bart"/>
        </authorList>
    </citation>
    <scope>NUCLEOTIDE SEQUENCE [LARGE SCALE GENOMIC DNA]</scope>
</reference>
<name>A0A0U1KYK5_9FIRM</name>
<dbReference type="EMBL" id="CTRP01000005">
    <property type="protein sequence ID" value="CQR71744.1"/>
    <property type="molecule type" value="Genomic_DNA"/>
</dbReference>
<gene>
    <name evidence="1" type="ORF">SpAn4DRAFT_3610</name>
</gene>
<sequence>MFLYYFAIIFSLIVVKSNAVYFSANLTHLNTLLENTNAFLAGFIEGL</sequence>
<organism evidence="1 2">
    <name type="scientific">Sporomusa ovata</name>
    <dbReference type="NCBI Taxonomy" id="2378"/>
    <lineage>
        <taxon>Bacteria</taxon>
        <taxon>Bacillati</taxon>
        <taxon>Bacillota</taxon>
        <taxon>Negativicutes</taxon>
        <taxon>Selenomonadales</taxon>
        <taxon>Sporomusaceae</taxon>
        <taxon>Sporomusa</taxon>
    </lineage>
</organism>
<proteinExistence type="predicted"/>
<evidence type="ECO:0000313" key="1">
    <source>
        <dbReference type="EMBL" id="CQR71744.1"/>
    </source>
</evidence>
<dbReference type="Proteomes" id="UP000049855">
    <property type="component" value="Unassembled WGS sequence"/>
</dbReference>
<dbReference type="AlphaFoldDB" id="A0A0U1KYK5"/>
<keyword evidence="2" id="KW-1185">Reference proteome</keyword>
<accession>A0A0U1KYK5</accession>
<protein>
    <submittedName>
        <fullName evidence="1">Uncharacterized protein</fullName>
    </submittedName>
</protein>
<evidence type="ECO:0000313" key="2">
    <source>
        <dbReference type="Proteomes" id="UP000049855"/>
    </source>
</evidence>